<dbReference type="AlphaFoldDB" id="A0A1G2LBL4"/>
<accession>A0A1G2LBL4</accession>
<dbReference type="Proteomes" id="UP000176705">
    <property type="component" value="Unassembled WGS sequence"/>
</dbReference>
<dbReference type="EMBL" id="MHQS01000007">
    <property type="protein sequence ID" value="OHA09023.1"/>
    <property type="molecule type" value="Genomic_DNA"/>
</dbReference>
<keyword evidence="1" id="KW-0175">Coiled coil</keyword>
<organism evidence="2 3">
    <name type="scientific">Candidatus Sungbacteria bacterium RIFCSPLOWO2_01_FULL_59_16</name>
    <dbReference type="NCBI Taxonomy" id="1802280"/>
    <lineage>
        <taxon>Bacteria</taxon>
        <taxon>Candidatus Sungiibacteriota</taxon>
    </lineage>
</organism>
<comment type="caution">
    <text evidence="2">The sequence shown here is derived from an EMBL/GenBank/DDBJ whole genome shotgun (WGS) entry which is preliminary data.</text>
</comment>
<evidence type="ECO:0000256" key="1">
    <source>
        <dbReference type="SAM" id="Coils"/>
    </source>
</evidence>
<gene>
    <name evidence="2" type="ORF">A3B37_03560</name>
</gene>
<sequence>MPSPAVAHSPEPNTEENARARQVADACHHLDGTLAAGDAGCWRCIAFILHDANALNEQLRRELFDYRQRERQWNESALMRSNLTWFSEAKKAYGELVTMTSALKAAQKAFERIRDRIESMKTFPHAEVQAILGDCDDTLAVLGSAVGSSNVGSSK</sequence>
<name>A0A1G2LBL4_9BACT</name>
<reference evidence="2 3" key="1">
    <citation type="journal article" date="2016" name="Nat. Commun.">
        <title>Thousands of microbial genomes shed light on interconnected biogeochemical processes in an aquifer system.</title>
        <authorList>
            <person name="Anantharaman K."/>
            <person name="Brown C.T."/>
            <person name="Hug L.A."/>
            <person name="Sharon I."/>
            <person name="Castelle C.J."/>
            <person name="Probst A.J."/>
            <person name="Thomas B.C."/>
            <person name="Singh A."/>
            <person name="Wilkins M.J."/>
            <person name="Karaoz U."/>
            <person name="Brodie E.L."/>
            <person name="Williams K.H."/>
            <person name="Hubbard S.S."/>
            <person name="Banfield J.F."/>
        </authorList>
    </citation>
    <scope>NUCLEOTIDE SEQUENCE [LARGE SCALE GENOMIC DNA]</scope>
</reference>
<protein>
    <submittedName>
        <fullName evidence="2">Uncharacterized protein</fullName>
    </submittedName>
</protein>
<evidence type="ECO:0000313" key="3">
    <source>
        <dbReference type="Proteomes" id="UP000176705"/>
    </source>
</evidence>
<feature type="coiled-coil region" evidence="1">
    <location>
        <begin position="49"/>
        <end position="76"/>
    </location>
</feature>
<proteinExistence type="predicted"/>
<evidence type="ECO:0000313" key="2">
    <source>
        <dbReference type="EMBL" id="OHA09023.1"/>
    </source>
</evidence>